<dbReference type="Pfam" id="PF14765">
    <property type="entry name" value="PS-DH"/>
    <property type="match status" value="1"/>
</dbReference>
<dbReference type="InterPro" id="IPR036291">
    <property type="entry name" value="NAD(P)-bd_dom_sf"/>
</dbReference>
<dbReference type="InterPro" id="IPR042104">
    <property type="entry name" value="PKS_dehydratase_sf"/>
</dbReference>
<comment type="caution">
    <text evidence="10">The sequence shown here is derived from an EMBL/GenBank/DDBJ whole genome shotgun (WGS) entry which is preliminary data.</text>
</comment>
<dbReference type="SUPFAM" id="SSF51735">
    <property type="entry name" value="NAD(P)-binding Rossmann-fold domains"/>
    <property type="match status" value="2"/>
</dbReference>
<proteinExistence type="predicted"/>
<dbReference type="InterPro" id="IPR001227">
    <property type="entry name" value="Ac_transferase_dom_sf"/>
</dbReference>
<dbReference type="PANTHER" id="PTHR43775">
    <property type="entry name" value="FATTY ACID SYNTHASE"/>
    <property type="match status" value="1"/>
</dbReference>
<organism evidence="10 11">
    <name type="scientific">Mycena maculata</name>
    <dbReference type="NCBI Taxonomy" id="230809"/>
    <lineage>
        <taxon>Eukaryota</taxon>
        <taxon>Fungi</taxon>
        <taxon>Dikarya</taxon>
        <taxon>Basidiomycota</taxon>
        <taxon>Agaricomycotina</taxon>
        <taxon>Agaricomycetes</taxon>
        <taxon>Agaricomycetidae</taxon>
        <taxon>Agaricales</taxon>
        <taxon>Marasmiineae</taxon>
        <taxon>Mycenaceae</taxon>
        <taxon>Mycena</taxon>
    </lineage>
</organism>
<dbReference type="SMART" id="SM00825">
    <property type="entry name" value="PKS_KS"/>
    <property type="match status" value="1"/>
</dbReference>
<dbReference type="SMART" id="SM00827">
    <property type="entry name" value="PKS_AT"/>
    <property type="match status" value="1"/>
</dbReference>
<dbReference type="Pfam" id="PF07993">
    <property type="entry name" value="NAD_binding_4"/>
    <property type="match status" value="1"/>
</dbReference>
<evidence type="ECO:0000256" key="1">
    <source>
        <dbReference type="ARBA" id="ARBA00005179"/>
    </source>
</evidence>
<dbReference type="PROSITE" id="PS00606">
    <property type="entry name" value="KS3_1"/>
    <property type="match status" value="1"/>
</dbReference>
<dbReference type="InterPro" id="IPR014030">
    <property type="entry name" value="Ketoacyl_synth_N"/>
</dbReference>
<reference evidence="10" key="1">
    <citation type="submission" date="2023-03" db="EMBL/GenBank/DDBJ databases">
        <title>Massive genome expansion in bonnet fungi (Mycena s.s.) driven by repeated elements and novel gene families across ecological guilds.</title>
        <authorList>
            <consortium name="Lawrence Berkeley National Laboratory"/>
            <person name="Harder C.B."/>
            <person name="Miyauchi S."/>
            <person name="Viragh M."/>
            <person name="Kuo A."/>
            <person name="Thoen E."/>
            <person name="Andreopoulos B."/>
            <person name="Lu D."/>
            <person name="Skrede I."/>
            <person name="Drula E."/>
            <person name="Henrissat B."/>
            <person name="Morin E."/>
            <person name="Kohler A."/>
            <person name="Barry K."/>
            <person name="LaButti K."/>
            <person name="Morin E."/>
            <person name="Salamov A."/>
            <person name="Lipzen A."/>
            <person name="Mereny Z."/>
            <person name="Hegedus B."/>
            <person name="Baldrian P."/>
            <person name="Stursova M."/>
            <person name="Weitz H."/>
            <person name="Taylor A."/>
            <person name="Grigoriev I.V."/>
            <person name="Nagy L.G."/>
            <person name="Martin F."/>
            <person name="Kauserud H."/>
        </authorList>
    </citation>
    <scope>NUCLEOTIDE SEQUENCE</scope>
    <source>
        <strain evidence="10">CBHHK188m</strain>
    </source>
</reference>
<dbReference type="EMBL" id="JARJLG010000324">
    <property type="protein sequence ID" value="KAJ7717066.1"/>
    <property type="molecule type" value="Genomic_DNA"/>
</dbReference>
<evidence type="ECO:0000256" key="3">
    <source>
        <dbReference type="ARBA" id="ARBA00022553"/>
    </source>
</evidence>
<dbReference type="SMART" id="SM00826">
    <property type="entry name" value="PKS_DH"/>
    <property type="match status" value="1"/>
</dbReference>
<feature type="domain" description="PKS/mFAS DH" evidence="9">
    <location>
        <begin position="902"/>
        <end position="1188"/>
    </location>
</feature>
<dbReference type="SUPFAM" id="SSF55048">
    <property type="entry name" value="Probable ACP-binding domain of malonyl-CoA ACP transacylase"/>
    <property type="match status" value="1"/>
</dbReference>
<dbReference type="InterPro" id="IPR020841">
    <property type="entry name" value="PKS_Beta-ketoAc_synthase_dom"/>
</dbReference>
<dbReference type="Gene3D" id="3.40.366.10">
    <property type="entry name" value="Malonyl-Coenzyme A Acyl Carrier Protein, domain 2"/>
    <property type="match status" value="1"/>
</dbReference>
<dbReference type="InterPro" id="IPR013968">
    <property type="entry name" value="PKS_KR"/>
</dbReference>
<dbReference type="PROSITE" id="PS52019">
    <property type="entry name" value="PKS_MFAS_DH"/>
    <property type="match status" value="1"/>
</dbReference>
<gene>
    <name evidence="10" type="ORF">DFH07DRAFT_762136</name>
</gene>
<dbReference type="GO" id="GO:0044550">
    <property type="term" value="P:secondary metabolite biosynthetic process"/>
    <property type="evidence" value="ECO:0007669"/>
    <property type="project" value="UniProtKB-ARBA"/>
</dbReference>
<comment type="pathway">
    <text evidence="1">Secondary metabolite biosynthesis.</text>
</comment>
<dbReference type="InterPro" id="IPR016036">
    <property type="entry name" value="Malonyl_transacylase_ACP-bd"/>
</dbReference>
<evidence type="ECO:0000313" key="10">
    <source>
        <dbReference type="EMBL" id="KAJ7717066.1"/>
    </source>
</evidence>
<evidence type="ECO:0000256" key="5">
    <source>
        <dbReference type="ARBA" id="ARBA00023026"/>
    </source>
</evidence>
<feature type="active site" description="Proton acceptor; for dehydratase activity" evidence="7">
    <location>
        <position position="937"/>
    </location>
</feature>
<keyword evidence="5" id="KW-0843">Virulence</keyword>
<dbReference type="Proteomes" id="UP001215280">
    <property type="component" value="Unassembled WGS sequence"/>
</dbReference>
<keyword evidence="6" id="KW-0511">Multifunctional enzyme</keyword>
<feature type="region of interest" description="C-terminal hotdog fold" evidence="7">
    <location>
        <begin position="1039"/>
        <end position="1188"/>
    </location>
</feature>
<dbReference type="SUPFAM" id="SSF53901">
    <property type="entry name" value="Thiolase-like"/>
    <property type="match status" value="1"/>
</dbReference>
<dbReference type="PANTHER" id="PTHR43775:SF37">
    <property type="entry name" value="SI:DKEY-61P9.11"/>
    <property type="match status" value="1"/>
</dbReference>
<dbReference type="GO" id="GO:0004315">
    <property type="term" value="F:3-oxoacyl-[acyl-carrier-protein] synthase activity"/>
    <property type="evidence" value="ECO:0007669"/>
    <property type="project" value="InterPro"/>
</dbReference>
<dbReference type="InterPro" id="IPR016035">
    <property type="entry name" value="Acyl_Trfase/lysoPLipase"/>
</dbReference>
<dbReference type="InterPro" id="IPR057326">
    <property type="entry name" value="KR_dom"/>
</dbReference>
<dbReference type="GO" id="GO:0004312">
    <property type="term" value="F:fatty acid synthase activity"/>
    <property type="evidence" value="ECO:0007669"/>
    <property type="project" value="TreeGrafter"/>
</dbReference>
<evidence type="ECO:0000256" key="4">
    <source>
        <dbReference type="ARBA" id="ARBA00022679"/>
    </source>
</evidence>
<name>A0AAD7HC16_9AGAR</name>
<keyword evidence="3" id="KW-0597">Phosphoprotein</keyword>
<dbReference type="InterPro" id="IPR032821">
    <property type="entry name" value="PKS_assoc"/>
</dbReference>
<dbReference type="InterPro" id="IPR014043">
    <property type="entry name" value="Acyl_transferase_dom"/>
</dbReference>
<dbReference type="Pfam" id="PF16197">
    <property type="entry name" value="KAsynt_C_assoc"/>
    <property type="match status" value="1"/>
</dbReference>
<feature type="domain" description="Ketosynthase family 3 (KS3)" evidence="8">
    <location>
        <begin position="21"/>
        <end position="441"/>
    </location>
</feature>
<feature type="region of interest" description="N-terminal hotdog fold" evidence="7">
    <location>
        <begin position="902"/>
        <end position="1023"/>
    </location>
</feature>
<dbReference type="InterPro" id="IPR016039">
    <property type="entry name" value="Thiolase-like"/>
</dbReference>
<dbReference type="PROSITE" id="PS52004">
    <property type="entry name" value="KS3_2"/>
    <property type="match status" value="1"/>
</dbReference>
<dbReference type="SMART" id="SM00822">
    <property type="entry name" value="PKS_KR"/>
    <property type="match status" value="1"/>
</dbReference>
<keyword evidence="11" id="KW-1185">Reference proteome</keyword>
<feature type="active site" description="Proton donor; for dehydratase activity" evidence="7">
    <location>
        <position position="1099"/>
    </location>
</feature>
<dbReference type="GO" id="GO:0006633">
    <property type="term" value="P:fatty acid biosynthetic process"/>
    <property type="evidence" value="ECO:0007669"/>
    <property type="project" value="InterPro"/>
</dbReference>
<dbReference type="Gene3D" id="3.40.50.720">
    <property type="entry name" value="NAD(P)-binding Rossmann-like Domain"/>
    <property type="match status" value="3"/>
</dbReference>
<dbReference type="InterPro" id="IPR036736">
    <property type="entry name" value="ACP-like_sf"/>
</dbReference>
<dbReference type="Pfam" id="PF02801">
    <property type="entry name" value="Ketoacyl-synt_C"/>
    <property type="match status" value="1"/>
</dbReference>
<dbReference type="InterPro" id="IPR009081">
    <property type="entry name" value="PP-bd_ACP"/>
</dbReference>
<evidence type="ECO:0000256" key="7">
    <source>
        <dbReference type="PROSITE-ProRule" id="PRU01363"/>
    </source>
</evidence>
<evidence type="ECO:0000259" key="8">
    <source>
        <dbReference type="PROSITE" id="PS52004"/>
    </source>
</evidence>
<dbReference type="Gene3D" id="3.10.129.110">
    <property type="entry name" value="Polyketide synthase dehydratase"/>
    <property type="match status" value="1"/>
</dbReference>
<dbReference type="InterPro" id="IPR049552">
    <property type="entry name" value="PKS_DH_N"/>
</dbReference>
<dbReference type="Pfam" id="PF00698">
    <property type="entry name" value="Acyl_transf_1"/>
    <property type="match status" value="1"/>
</dbReference>
<keyword evidence="2" id="KW-0596">Phosphopantetheine</keyword>
<dbReference type="InterPro" id="IPR050091">
    <property type="entry name" value="PKS_NRPS_Biosynth_Enz"/>
</dbReference>
<dbReference type="InterPro" id="IPR013120">
    <property type="entry name" value="FAR_NAD-bd"/>
</dbReference>
<evidence type="ECO:0000256" key="6">
    <source>
        <dbReference type="ARBA" id="ARBA00023268"/>
    </source>
</evidence>
<dbReference type="InterPro" id="IPR020807">
    <property type="entry name" value="PKS_DH"/>
</dbReference>
<dbReference type="SUPFAM" id="SSF52151">
    <property type="entry name" value="FabD/lysophospholipase-like"/>
    <property type="match status" value="1"/>
</dbReference>
<evidence type="ECO:0000259" key="9">
    <source>
        <dbReference type="PROSITE" id="PS52019"/>
    </source>
</evidence>
<keyword evidence="4" id="KW-0808">Transferase</keyword>
<evidence type="ECO:0000313" key="11">
    <source>
        <dbReference type="Proteomes" id="UP001215280"/>
    </source>
</evidence>
<dbReference type="SUPFAM" id="SSF47336">
    <property type="entry name" value="ACP-like"/>
    <property type="match status" value="1"/>
</dbReference>
<dbReference type="CDD" id="cd00833">
    <property type="entry name" value="PKS"/>
    <property type="match status" value="1"/>
</dbReference>
<sequence>MHSESKPIALVGLGAEHSFLASDTYQVGIAAELPSGTYSEDNLDYHSFSRFLFDKGESYEKIPPDLLNIDALRGKSLGQVITEQGSFLKNLDRFDHQEFGISSKDARSMSVSTRKLVELAFLSLLDSGIDYRGKNIGSYMSGITHDKWMLSGQDELETPGSFSYTPSMIANRVSYHLDLRGPSLPTDTACSSSMIAMHLAVQALKHGECEAAVVGGCQINHRFLDWALYSQGGILAPDGKCKPLDASADGFSRGEGAVVVTLKPLEFAIRDHDRIYATILGTGINSSGSQSSPNAPVAEAQEDAMRRAFTQAERIPRNVDFVELHATGTARGDPTEANWVGAAFSRDDELLVGSVKGNIGHLEITAFLASMCKVLIMLETGTVPPNVNFHHPNPAIRWDDYRLRVPLDTVALPRRSASGSSLVSMASTGIGGANGHCVVESPPQQLSLEPFWCSGTEVPRLLIAGGLSPNSLGSIVHCLSTSGLNVDDLPLTSAIYGRRSRSMTWRSFGIVSKESPLKFSEPALIPRTKPPLVFVFSGQGPQYFDMGKEMFKNCATFRTTVLAMDEVYLSVAGESLIAKTGLFDNRHHLDEDSLGDIWPISITLPAIAILQIALFDSLAKLGVEPDIVLGHSAGETAVLYASGSGCKEMALELAIARGRVMSSIEGNGGTMAALACTRETAQSIIDDVVAELGCAPLDIGCYNSRESVTISGKASHIDNAVKRASTAGIFARRLRTRVPVHSSMMDSCQQEYRSTVEEIFSRYHVVQPSVQTFSTMSGDLFESTFSADYFWTSTRGPVLFSDAVLSLLSCNELPSFVELGPHPVLKSYISELAGPAAAVVCPLSRPRKDRGAPPEIYGLVEALGQLIVAGHNCVDFNILNTCNTFPVEIAPYPFVPKQIPIHLPSLSVTKARQQRNGLLNHPQLQVSTQTHPFLTEHIIGGETIMPASGYIEMALEYGAKELYDVHFVSILPLFRDKPVPVNANLDGFHWTVSTCSQDPVSNWPASFDHVHAEGLLVLEPHSGTENLPLLDLSVISGRCKKVDMRGFYEGLKSFGQYGPQYRRVLSCHIGNNEALVEIRGNDTDLTDLDRLVFHPAILDASVHVLVHPLLTKNLDKNAYYLPSGVKKFTIHEPFIEHEMPSNMFAHATLQRWTPTTLEYDVVLVDNGGRRLCTMCGFEVALHGQVYPSGLDPAFELVLKTTNLSVTTSRHLPHPADLSPPPSDRQSLVVAYVRGGEMEMQRWLRDHRSEDPLLLWVTATAGIDGAAAFGFARSLRREYKDWVVRLAVFDSTWSGLEIDSALRSLQHDGDNTELEFVIDISGGVYVPRIVPAQTVSDPLVPFDSSQPWSISQSGIKHIILPAADDDHDVIEVLATSERHDGFWNFLGCSTDSVLKIGFVDGPIANRVFVHRGTVVDLQAEVLNVATMNFPAAVYLAIAVLAIGISNFNNPLRVRHPILITHADTVTGSRLLSVYSARGLVVETISQHATAAELASLERNKYEVIVSGYLGRSYNSLLERCTVRPGRVFAWNEPSSGIRFALRHEPWSIGDAIRSSLPHVTGEMEVAMKLPNEIVSTPVGTEVLSDNTILFDSKVHILLGGIGSLGMQVALWMYQNGARRVILTSRSGRLKDHDIPSARIFGYLQTLRDFSLRLVAVDSTSEKDMKNLFGNIEEPLGGCMLLSGVLSDRSFSQHSEESFEVPFAPKIQSLEVLAKVLNIEALDFLITFGSVAGLFGNAGQTNYASANTLLEGLTSRYNNAFYVVVPALTDTVMGNLDNWRIKHYTNWGMTSREFCNYLGHAIRKFRDRPYNTYIPFFNWKDVRKNIGPSTMYDQLIPEETSGGDDADESVSNSRGISDIICDVLSIPVEDLSPDVPLTSYGLDSLSASTLSYALRPLVQVTQIQLLADMTLNGLNSRTQPEETITLGETKKKVREMEELVEKYTEGLPYRTGDHPLNDTPNAAILLTGTTGALGANMLNHILQTQAFDTVYCFCRPSAKGISPADRHLAVFEEEGLDVSWLDSKRLVFLVGNTDDFQFGQTSWVYSKLLNDVSHIIHSAWTVDFGISLTGFESALAGTRQLIDLALSSSRLTPPRLLFISTVGVYRHFKVSSIMKETVDIIPEGAIGAGYTESKWVAEQMLFAAGRTTSLKPIVVRVGQLSGGIKGAWKPFQWIPAMIRSGITLGRLPDGRDNISWLPIDIAAKVILEMLDSEVQVLNLAHPRPVQWNDIMQPIASILQVPLVPFPEWLSSLEDQISSRQTREKAELVPAIRLFNFFSTGKLPDKDLTESNGLQPRVSLEEASKASRTLRDPDMIPCLCAEDALKWVNYWRDIDFIPAA</sequence>
<dbReference type="Pfam" id="PF21089">
    <property type="entry name" value="PKS_DH_N"/>
    <property type="match status" value="1"/>
</dbReference>
<dbReference type="InterPro" id="IPR018201">
    <property type="entry name" value="Ketoacyl_synth_AS"/>
</dbReference>
<dbReference type="Pfam" id="PF08659">
    <property type="entry name" value="KR"/>
    <property type="match status" value="1"/>
</dbReference>
<dbReference type="InterPro" id="IPR014031">
    <property type="entry name" value="Ketoacyl_synth_C"/>
</dbReference>
<dbReference type="Pfam" id="PF00109">
    <property type="entry name" value="ketoacyl-synt"/>
    <property type="match status" value="1"/>
</dbReference>
<dbReference type="Gene3D" id="1.10.1200.10">
    <property type="entry name" value="ACP-like"/>
    <property type="match status" value="1"/>
</dbReference>
<evidence type="ECO:0008006" key="12">
    <source>
        <dbReference type="Google" id="ProtNLM"/>
    </source>
</evidence>
<protein>
    <recommendedName>
        <fullName evidence="12">Polyketide synthase</fullName>
    </recommendedName>
</protein>
<dbReference type="Gene3D" id="3.40.47.10">
    <property type="match status" value="1"/>
</dbReference>
<dbReference type="InterPro" id="IPR049551">
    <property type="entry name" value="PKS_DH_C"/>
</dbReference>
<accession>A0AAD7HC16</accession>
<dbReference type="Pfam" id="PF00550">
    <property type="entry name" value="PP-binding"/>
    <property type="match status" value="1"/>
</dbReference>
<evidence type="ECO:0000256" key="2">
    <source>
        <dbReference type="ARBA" id="ARBA00022450"/>
    </source>
</evidence>
<dbReference type="InterPro" id="IPR049900">
    <property type="entry name" value="PKS_mFAS_DH"/>
</dbReference>